<name>A0AAD9PYS8_ACRCE</name>
<feature type="compositionally biased region" description="Acidic residues" evidence="1">
    <location>
        <begin position="1"/>
        <end position="10"/>
    </location>
</feature>
<protein>
    <submittedName>
        <fullName evidence="2">Uncharacterized protein</fullName>
    </submittedName>
</protein>
<feature type="region of interest" description="Disordered" evidence="1">
    <location>
        <begin position="1"/>
        <end position="30"/>
    </location>
</feature>
<comment type="caution">
    <text evidence="2">The sequence shown here is derived from an EMBL/GenBank/DDBJ whole genome shotgun (WGS) entry which is preliminary data.</text>
</comment>
<gene>
    <name evidence="2" type="ORF">P5673_027778</name>
</gene>
<reference evidence="2" key="1">
    <citation type="journal article" date="2023" name="G3 (Bethesda)">
        <title>Whole genome assembly and annotation of the endangered Caribbean coral Acropora cervicornis.</title>
        <authorList>
            <person name="Selwyn J.D."/>
            <person name="Vollmer S.V."/>
        </authorList>
    </citation>
    <scope>NUCLEOTIDE SEQUENCE</scope>
    <source>
        <strain evidence="2">K2</strain>
    </source>
</reference>
<evidence type="ECO:0000313" key="2">
    <source>
        <dbReference type="EMBL" id="KAK2551379.1"/>
    </source>
</evidence>
<evidence type="ECO:0000313" key="3">
    <source>
        <dbReference type="Proteomes" id="UP001249851"/>
    </source>
</evidence>
<reference evidence="2" key="2">
    <citation type="journal article" date="2023" name="Science">
        <title>Genomic signatures of disease resistance in endangered staghorn corals.</title>
        <authorList>
            <person name="Vollmer S.V."/>
            <person name="Selwyn J.D."/>
            <person name="Despard B.A."/>
            <person name="Roesel C.L."/>
        </authorList>
    </citation>
    <scope>NUCLEOTIDE SEQUENCE</scope>
    <source>
        <strain evidence="2">K2</strain>
    </source>
</reference>
<sequence>MAELVPDFEETQGKGQGRLPNTSIFEQNGPSELESSFSSFINNTEVRRAFSRSLLQHFPRQFTCEFTFFSVIRG</sequence>
<feature type="compositionally biased region" description="Polar residues" evidence="1">
    <location>
        <begin position="19"/>
        <end position="30"/>
    </location>
</feature>
<keyword evidence="3" id="KW-1185">Reference proteome</keyword>
<proteinExistence type="predicted"/>
<organism evidence="2 3">
    <name type="scientific">Acropora cervicornis</name>
    <name type="common">Staghorn coral</name>
    <dbReference type="NCBI Taxonomy" id="6130"/>
    <lineage>
        <taxon>Eukaryota</taxon>
        <taxon>Metazoa</taxon>
        <taxon>Cnidaria</taxon>
        <taxon>Anthozoa</taxon>
        <taxon>Hexacorallia</taxon>
        <taxon>Scleractinia</taxon>
        <taxon>Astrocoeniina</taxon>
        <taxon>Acroporidae</taxon>
        <taxon>Acropora</taxon>
    </lineage>
</organism>
<dbReference type="EMBL" id="JARQWQ010000098">
    <property type="protein sequence ID" value="KAK2551379.1"/>
    <property type="molecule type" value="Genomic_DNA"/>
</dbReference>
<accession>A0AAD9PYS8</accession>
<dbReference type="AlphaFoldDB" id="A0AAD9PYS8"/>
<dbReference type="Proteomes" id="UP001249851">
    <property type="component" value="Unassembled WGS sequence"/>
</dbReference>
<evidence type="ECO:0000256" key="1">
    <source>
        <dbReference type="SAM" id="MobiDB-lite"/>
    </source>
</evidence>